<protein>
    <submittedName>
        <fullName evidence="4">Uncharacterized protein</fullName>
    </submittedName>
</protein>
<dbReference type="InterPro" id="IPR016024">
    <property type="entry name" value="ARM-type_fold"/>
</dbReference>
<dbReference type="PANTHER" id="PTHR46866">
    <property type="entry name" value="GH12955P"/>
    <property type="match status" value="1"/>
</dbReference>
<evidence type="ECO:0000313" key="4">
    <source>
        <dbReference type="EMBL" id="CAI5444509.1"/>
    </source>
</evidence>
<dbReference type="InterPro" id="IPR043502">
    <property type="entry name" value="DNA/RNA_pol_sf"/>
</dbReference>
<dbReference type="SUPFAM" id="SSF56672">
    <property type="entry name" value="DNA/RNA polymerases"/>
    <property type="match status" value="1"/>
</dbReference>
<keyword evidence="5" id="KW-1185">Reference proteome</keyword>
<comment type="caution">
    <text evidence="4">The sequence shown here is derived from an EMBL/GenBank/DDBJ whole genome shotgun (WGS) entry which is preliminary data.</text>
</comment>
<dbReference type="InterPro" id="IPR000477">
    <property type="entry name" value="RT_dom"/>
</dbReference>
<dbReference type="SMART" id="SM01026">
    <property type="entry name" value="Beach"/>
    <property type="match status" value="1"/>
</dbReference>
<feature type="domain" description="Reverse transcriptase" evidence="3">
    <location>
        <begin position="1128"/>
        <end position="1402"/>
    </location>
</feature>
<dbReference type="Gene3D" id="1.10.1540.10">
    <property type="entry name" value="BEACH domain"/>
    <property type="match status" value="1"/>
</dbReference>
<evidence type="ECO:0000259" key="3">
    <source>
        <dbReference type="PROSITE" id="PS50878"/>
    </source>
</evidence>
<dbReference type="CDD" id="cd01650">
    <property type="entry name" value="RT_nLTR_like"/>
    <property type="match status" value="1"/>
</dbReference>
<dbReference type="Proteomes" id="UP001152747">
    <property type="component" value="Unassembled WGS sequence"/>
</dbReference>
<gene>
    <name evidence="4" type="ORF">CAMP_LOCUS7146</name>
</gene>
<accession>A0A9P1IFU6</accession>
<dbReference type="SMART" id="SM00320">
    <property type="entry name" value="WD40"/>
    <property type="match status" value="3"/>
</dbReference>
<dbReference type="InterPro" id="IPR036372">
    <property type="entry name" value="BEACH_dom_sf"/>
</dbReference>
<evidence type="ECO:0000259" key="2">
    <source>
        <dbReference type="PROSITE" id="PS50197"/>
    </source>
</evidence>
<dbReference type="SUPFAM" id="SSF50978">
    <property type="entry name" value="WD40 repeat-like"/>
    <property type="match status" value="1"/>
</dbReference>
<dbReference type="Pfam" id="PF02138">
    <property type="entry name" value="Beach"/>
    <property type="match status" value="1"/>
</dbReference>
<evidence type="ECO:0000256" key="1">
    <source>
        <dbReference type="ARBA" id="ARBA00022574"/>
    </source>
</evidence>
<dbReference type="InterPro" id="IPR036322">
    <property type="entry name" value="WD40_repeat_dom_sf"/>
</dbReference>
<dbReference type="Pfam" id="PF00400">
    <property type="entry name" value="WD40"/>
    <property type="match status" value="2"/>
</dbReference>
<dbReference type="InterPro" id="IPR001680">
    <property type="entry name" value="WD40_rpt"/>
</dbReference>
<evidence type="ECO:0000313" key="5">
    <source>
        <dbReference type="Proteomes" id="UP001152747"/>
    </source>
</evidence>
<dbReference type="PROSITE" id="PS50878">
    <property type="entry name" value="RT_POL"/>
    <property type="match status" value="1"/>
</dbReference>
<dbReference type="SUPFAM" id="SSF81837">
    <property type="entry name" value="BEACH domain"/>
    <property type="match status" value="1"/>
</dbReference>
<sequence length="1590" mass="181108">MFSREPSHHVPELLSDIGYMSYRARIEPKSNLCKYVRRKWVPEEYPSSIQRIYQWTPDECIPEFFEDPAIFKSIHPDMADLKLPDFIKNPSDFIKYHRQILESEEVSSNLHKWIDLVFGVLLADEKSVAALNRHLCYVEKHRRGLRTFGMVQLFERSHPQRNPEKYSSPEEENQRIIETGIFQRASGNDTTPEIDENSLYEIYKSARSRSENKSQKKMMIQIVELIARLTIPPIFDDNLKNAVKMHAYRIPANYRQFFDLFLIGEQEIHVEPEKFAFFARILLNIPAKILDFHAIFMQFQAYHKLRKYYTEKFSKRSQVVLLKEVDFLKKSIRKCHFLEFCVVTAFQNMLEDEEACIQAVHKLMPVITRCLSQEALEDLIRPMIELIQSDTSVKLLDRRFLLSVSICYGSRKFVDLFIPPIIEACASENEDRSIVAKESIVWLAKRYGPIICAKFISSNLLRILASCFSEDLESPQNSDLKVFSLTLKGDQISARIESILMEIVLTWSVTFITVQYLPFCIDLIEQKINKRATMGSRFETGILSIFRIVEVSIRGMTDNLLMTYLEEYIIQKILNPILSLILDTSIPFSTNQTRNLIFCKFLQILFFVSQRIGTENTRIYASQPFKKLFETFAELYETNEELQISQKSGENNLYPIPISMVRQIIDKFTDVWSVPFLSQFCPDPSFLIPFVSTSNPNSTSNLAPISANFQPSPSSFSSNLSGGNRLFSLSSSLNSPSNFTPIFGGIETTGGNLNQAWCAKISAAVCGASTDRFDHLTLCTFNGHNSEKIRKLAAISNENSFCSASSDRTVKLWSIKPEKESVECQSTYRNHTKSVLDVAILADNLIASTDGCLHIWDPFRSTILAQIDWNETENSGMICGLASVDRHNLAVISSLNSTVKIFDTRIAGFCSELKVSPNSGMTRAIAVKENDHKLAVALSNGSLAIVDARNGGKITMLAQIPSTHTTTLNWINSSQLLIGDSDEPGVIVETRPFLKIHRKLSDCVMAAEMVEQDAKLVTLQANSMLRMEDRKELFGKLKLADGTTTANRSKIKLEIKNHFIQQFKNHGQRSQKINEKPRNPFPILIDEVSSATRTLKSESAMGLDRVGSDMLKHGGEKLQQNLARCFNKLIEDGKYPPEWNEIRIKLLEKKPNPETLKDVRPISILSIPGKVFTKIMTKRMARKAESYLDETQNGFRCGRSCSENLQSITCLWEKCQEYDMPLILTFIDYRAAFDSIYWSAVQEGVLESGFDPQYMEAIKSCNELGTGEIEIFGEKLKIPVERGVRQGDSSSPALFAIALHKLLNEADPLPEDDEEENFGIRVDGRYISRLLFADDLVLIDKNPKDASNRASKIAKICEKAGLMFNTAKSKVLRNQCANNASVRVNGQPLEDVDQIKYLGRIFRKDGALDSEINNRIRAGWAAYHSIASAISEISIKEKNHFLKSSVLSAMTYASETWNTKVEDIKRIQRTINYIWIQANAGTPPNLEKFIMKIKMRWAGHIVRLPTQRICRIITLWEPPNGVKRRKGRPKKRWVDDVQNEVKVHQHNINLQGLGGGGRRRIGLISSKMPWSRLARSRSSWKHLVHSYSLE</sequence>
<dbReference type="PANTHER" id="PTHR46866:SF1">
    <property type="entry name" value="GH12955P"/>
    <property type="match status" value="1"/>
</dbReference>
<dbReference type="Pfam" id="PF00078">
    <property type="entry name" value="RVT_1"/>
    <property type="match status" value="1"/>
</dbReference>
<feature type="domain" description="BEACH" evidence="2">
    <location>
        <begin position="1"/>
        <end position="184"/>
    </location>
</feature>
<name>A0A9P1IFU6_9PELO</name>
<dbReference type="SUPFAM" id="SSF48371">
    <property type="entry name" value="ARM repeat"/>
    <property type="match status" value="1"/>
</dbReference>
<dbReference type="Gene3D" id="2.130.10.10">
    <property type="entry name" value="YVTN repeat-like/Quinoprotein amine dehydrogenase"/>
    <property type="match status" value="1"/>
</dbReference>
<dbReference type="PROSITE" id="PS50197">
    <property type="entry name" value="BEACH"/>
    <property type="match status" value="1"/>
</dbReference>
<dbReference type="InterPro" id="IPR015943">
    <property type="entry name" value="WD40/YVTN_repeat-like_dom_sf"/>
</dbReference>
<organism evidence="4 5">
    <name type="scientific">Caenorhabditis angaria</name>
    <dbReference type="NCBI Taxonomy" id="860376"/>
    <lineage>
        <taxon>Eukaryota</taxon>
        <taxon>Metazoa</taxon>
        <taxon>Ecdysozoa</taxon>
        <taxon>Nematoda</taxon>
        <taxon>Chromadorea</taxon>
        <taxon>Rhabditida</taxon>
        <taxon>Rhabditina</taxon>
        <taxon>Rhabditomorpha</taxon>
        <taxon>Rhabditoidea</taxon>
        <taxon>Rhabditidae</taxon>
        <taxon>Peloderinae</taxon>
        <taxon>Caenorhabditis</taxon>
    </lineage>
</organism>
<dbReference type="EMBL" id="CANHGI010000003">
    <property type="protein sequence ID" value="CAI5444509.1"/>
    <property type="molecule type" value="Genomic_DNA"/>
</dbReference>
<reference evidence="4" key="1">
    <citation type="submission" date="2022-11" db="EMBL/GenBank/DDBJ databases">
        <authorList>
            <person name="Kikuchi T."/>
        </authorList>
    </citation>
    <scope>NUCLEOTIDE SEQUENCE</scope>
    <source>
        <strain evidence="4">PS1010</strain>
    </source>
</reference>
<proteinExistence type="predicted"/>
<dbReference type="InterPro" id="IPR000409">
    <property type="entry name" value="BEACH_dom"/>
</dbReference>
<keyword evidence="1" id="KW-0853">WD repeat</keyword>
<dbReference type="OrthoDB" id="29306at2759"/>